<keyword evidence="2 3" id="KW-0326">Glycosidase</keyword>
<dbReference type="Gene3D" id="3.20.20.80">
    <property type="entry name" value="Glycosidases"/>
    <property type="match status" value="1"/>
</dbReference>
<dbReference type="SUPFAM" id="SSF49785">
    <property type="entry name" value="Galactose-binding domain-like"/>
    <property type="match status" value="1"/>
</dbReference>
<organism evidence="6 7">
    <name type="scientific">Dysgonomonas alginatilytica</name>
    <dbReference type="NCBI Taxonomy" id="1605892"/>
    <lineage>
        <taxon>Bacteria</taxon>
        <taxon>Pseudomonadati</taxon>
        <taxon>Bacteroidota</taxon>
        <taxon>Bacteroidia</taxon>
        <taxon>Bacteroidales</taxon>
        <taxon>Dysgonomonadaceae</taxon>
        <taxon>Dysgonomonas</taxon>
    </lineage>
</organism>
<dbReference type="RefSeq" id="WP_170119984.1">
    <property type="nucleotide sequence ID" value="NZ_QICL01000001.1"/>
</dbReference>
<dbReference type="GO" id="GO:0009986">
    <property type="term" value="C:cell surface"/>
    <property type="evidence" value="ECO:0007669"/>
    <property type="project" value="TreeGrafter"/>
</dbReference>
<reference evidence="6 7" key="1">
    <citation type="submission" date="2018-03" db="EMBL/GenBank/DDBJ databases">
        <title>Genomic Encyclopedia of Archaeal and Bacterial Type Strains, Phase II (KMG-II): from individual species to whole genera.</title>
        <authorList>
            <person name="Goeker M."/>
        </authorList>
    </citation>
    <scope>NUCLEOTIDE SEQUENCE [LARGE SCALE GENOMIC DNA]</scope>
    <source>
        <strain evidence="6 7">DSM 100214</strain>
    </source>
</reference>
<evidence type="ECO:0000256" key="1">
    <source>
        <dbReference type="ARBA" id="ARBA00022801"/>
    </source>
</evidence>
<dbReference type="AlphaFoldDB" id="A0A2V3PVR2"/>
<gene>
    <name evidence="6" type="ORF">CLV62_101262</name>
</gene>
<protein>
    <submittedName>
        <fullName evidence="6">Cellulase (Glycosyl hydrolase family 5)</fullName>
    </submittedName>
</protein>
<keyword evidence="7" id="KW-1185">Reference proteome</keyword>
<evidence type="ECO:0000259" key="5">
    <source>
        <dbReference type="Pfam" id="PF18099"/>
    </source>
</evidence>
<evidence type="ECO:0000259" key="4">
    <source>
        <dbReference type="Pfam" id="PF00150"/>
    </source>
</evidence>
<dbReference type="Gene3D" id="2.60.120.260">
    <property type="entry name" value="Galactose-binding domain-like"/>
    <property type="match status" value="1"/>
</dbReference>
<comment type="similarity">
    <text evidence="3">Belongs to the glycosyl hydrolase 5 (cellulase A) family.</text>
</comment>
<dbReference type="GO" id="GO:0009251">
    <property type="term" value="P:glucan catabolic process"/>
    <property type="evidence" value="ECO:0007669"/>
    <property type="project" value="TreeGrafter"/>
</dbReference>
<dbReference type="InterPro" id="IPR001547">
    <property type="entry name" value="Glyco_hydro_5"/>
</dbReference>
<dbReference type="CDD" id="cd04080">
    <property type="entry name" value="CBM6_cellulase-like"/>
    <property type="match status" value="1"/>
</dbReference>
<comment type="caution">
    <text evidence="6">The sequence shown here is derived from an EMBL/GenBank/DDBJ whole genome shotgun (WGS) entry which is preliminary data.</text>
</comment>
<dbReference type="PANTHER" id="PTHR31297:SF13">
    <property type="entry name" value="PUTATIVE-RELATED"/>
    <property type="match status" value="1"/>
</dbReference>
<dbReference type="InterPro" id="IPR008979">
    <property type="entry name" value="Galactose-bd-like_sf"/>
</dbReference>
<evidence type="ECO:0000256" key="3">
    <source>
        <dbReference type="RuleBase" id="RU361153"/>
    </source>
</evidence>
<feature type="domain" description="Carbohydrate binding module family 35" evidence="5">
    <location>
        <begin position="476"/>
        <end position="580"/>
    </location>
</feature>
<evidence type="ECO:0000313" key="7">
    <source>
        <dbReference type="Proteomes" id="UP000247973"/>
    </source>
</evidence>
<dbReference type="Pfam" id="PF18099">
    <property type="entry name" value="CBM_35_2"/>
    <property type="match status" value="1"/>
</dbReference>
<dbReference type="InterPro" id="IPR017853">
    <property type="entry name" value="GH"/>
</dbReference>
<dbReference type="InterPro" id="IPR041342">
    <property type="entry name" value="CBM35"/>
</dbReference>
<proteinExistence type="inferred from homology"/>
<sequence>MIKNIIFKYTRWCLLFSMCIIFSISPIQAKGFLRTDGTKIVNDNGEVLLRGIGLGGWVLQEPYMLQLSGVAKNQTDIRRRISDLIGEEKTSEFYAAWIRNGVQKADIDSLAKWGFNSIRLPMHYNLYTLPIEKEPKKNENTWLESGFFLTDSILSWCKANEIYLILDLHAAPGGQGNDLAISDASDVKLWNSAQNKTKTVALWRKLAERYKDEEWIGGYDILNEPNWGFQDSEDMNGNKEQLNAPLRQLYVDITKAIREVDQKHFVVISGNAWGNNYNGIFPLWDDNMVISFHKYWNHNDDQSIAKFLEYRKQYNAPLWMSESGENSNTWHTNAIKLFEYNDIGWCWWTYKKMGFNCVMEIPTNPEYEKIKAYWKGEGTRPSEDEAYKGVMQLANYYKVENTLFKRDFTDALFRQVKTTATKPFYNYLLKERTSLVINASDFDLGRNGYAYFDKDTADYRVSTGVKGYGNKGRVYRNDGVDIMPSDDALSNGYCIFSIEPDEWVQYTISVRKQGNCKINISTKAVDGAGMLYLTVNGRKTQLFKTSDSTTDWNVLEVKNVNLKKGINTIKVHFVNGGFKMSKIEIKR</sequence>
<dbReference type="GO" id="GO:0005576">
    <property type="term" value="C:extracellular region"/>
    <property type="evidence" value="ECO:0007669"/>
    <property type="project" value="TreeGrafter"/>
</dbReference>
<accession>A0A2V3PVR2</accession>
<dbReference type="PANTHER" id="PTHR31297">
    <property type="entry name" value="GLUCAN ENDO-1,6-BETA-GLUCOSIDASE B"/>
    <property type="match status" value="1"/>
</dbReference>
<dbReference type="GO" id="GO:0008422">
    <property type="term" value="F:beta-glucosidase activity"/>
    <property type="evidence" value="ECO:0007669"/>
    <property type="project" value="TreeGrafter"/>
</dbReference>
<dbReference type="Pfam" id="PF00150">
    <property type="entry name" value="Cellulase"/>
    <property type="match status" value="1"/>
</dbReference>
<name>A0A2V3PVR2_9BACT</name>
<dbReference type="SUPFAM" id="SSF51445">
    <property type="entry name" value="(Trans)glycosidases"/>
    <property type="match status" value="1"/>
</dbReference>
<feature type="domain" description="Glycoside hydrolase family 5" evidence="4">
    <location>
        <begin position="94"/>
        <end position="352"/>
    </location>
</feature>
<dbReference type="Proteomes" id="UP000247973">
    <property type="component" value="Unassembled WGS sequence"/>
</dbReference>
<dbReference type="EMBL" id="QICL01000001">
    <property type="protein sequence ID" value="PXV68996.1"/>
    <property type="molecule type" value="Genomic_DNA"/>
</dbReference>
<keyword evidence="1 3" id="KW-0378">Hydrolase</keyword>
<evidence type="ECO:0000256" key="2">
    <source>
        <dbReference type="ARBA" id="ARBA00023295"/>
    </source>
</evidence>
<evidence type="ECO:0000313" key="6">
    <source>
        <dbReference type="EMBL" id="PXV68996.1"/>
    </source>
</evidence>
<dbReference type="InterPro" id="IPR050386">
    <property type="entry name" value="Glycosyl_hydrolase_5"/>
</dbReference>